<organism evidence="3 4">
    <name type="scientific">Genlisea aurea</name>
    <dbReference type="NCBI Taxonomy" id="192259"/>
    <lineage>
        <taxon>Eukaryota</taxon>
        <taxon>Viridiplantae</taxon>
        <taxon>Streptophyta</taxon>
        <taxon>Embryophyta</taxon>
        <taxon>Tracheophyta</taxon>
        <taxon>Spermatophyta</taxon>
        <taxon>Magnoliopsida</taxon>
        <taxon>eudicotyledons</taxon>
        <taxon>Gunneridae</taxon>
        <taxon>Pentapetalae</taxon>
        <taxon>asterids</taxon>
        <taxon>lamiids</taxon>
        <taxon>Lamiales</taxon>
        <taxon>Lentibulariaceae</taxon>
        <taxon>Genlisea</taxon>
    </lineage>
</organism>
<keyword evidence="4" id="KW-1185">Reference proteome</keyword>
<sequence>SGGALQLDSIPVVDLRLFSPAELYSLSVCSSSAYDPRRCDDVVIPKIDRTVFNESAGSRKQTYFRLRLAPPSSSSTAASLLTSTSVAAASGSDFDRDSEENIQMVNLLKQLFVPDLNPSELLPVKIDYSGAQPPDQSSPPAVPSPSIPNKKRKRERTPSTDAKPNQRSCRSWKTNDRTSDPLMNSEEATSYESFSLSAISVRRKKEESDREILNSEGIAVDLAALGLVQHPYEEEIRRSTENLVSKEDFQRFLQGLDGQWSKRKKIVNASEFGSALPVGWKLLLSVKKMAGQLRICCSRYISPSGLYFVSCKGVSSYL</sequence>
<accession>S8D6J6</accession>
<dbReference type="PANTHER" id="PTHR37701:SF17">
    <property type="entry name" value="METHYL BINDING DOMAIN117"/>
    <property type="match status" value="1"/>
</dbReference>
<dbReference type="EMBL" id="AUSU01000579">
    <property type="protein sequence ID" value="EPS73056.1"/>
    <property type="molecule type" value="Genomic_DNA"/>
</dbReference>
<feature type="non-terminal residue" evidence="3">
    <location>
        <position position="1"/>
    </location>
</feature>
<feature type="non-terminal residue" evidence="3">
    <location>
        <position position="318"/>
    </location>
</feature>
<dbReference type="Proteomes" id="UP000015453">
    <property type="component" value="Unassembled WGS sequence"/>
</dbReference>
<dbReference type="PANTHER" id="PTHR37701">
    <property type="entry name" value="METHYL-CPG-BINDING DOMAIN-CONTAINING PROTEIN 8"/>
    <property type="match status" value="1"/>
</dbReference>
<feature type="compositionally biased region" description="Pro residues" evidence="1">
    <location>
        <begin position="136"/>
        <end position="146"/>
    </location>
</feature>
<dbReference type="InterPro" id="IPR037472">
    <property type="entry name" value="MBD8"/>
</dbReference>
<evidence type="ECO:0000313" key="3">
    <source>
        <dbReference type="EMBL" id="EPS73056.1"/>
    </source>
</evidence>
<protein>
    <recommendedName>
        <fullName evidence="2">MBD domain-containing protein</fullName>
    </recommendedName>
</protein>
<name>S8D6J6_9LAMI</name>
<reference evidence="3 4" key="1">
    <citation type="journal article" date="2013" name="BMC Genomics">
        <title>The miniature genome of a carnivorous plant Genlisea aurea contains a low number of genes and short non-coding sequences.</title>
        <authorList>
            <person name="Leushkin E.V."/>
            <person name="Sutormin R.A."/>
            <person name="Nabieva E.R."/>
            <person name="Penin A.A."/>
            <person name="Kondrashov A.S."/>
            <person name="Logacheva M.D."/>
        </authorList>
    </citation>
    <scope>NUCLEOTIDE SEQUENCE [LARGE SCALE GENOMIC DNA]</scope>
</reference>
<dbReference type="InterPro" id="IPR001739">
    <property type="entry name" value="Methyl_CpG_DNA-bd"/>
</dbReference>
<dbReference type="PROSITE" id="PS50982">
    <property type="entry name" value="MBD"/>
    <property type="match status" value="1"/>
</dbReference>
<evidence type="ECO:0000259" key="2">
    <source>
        <dbReference type="PROSITE" id="PS50982"/>
    </source>
</evidence>
<dbReference type="AlphaFoldDB" id="S8D6J6"/>
<gene>
    <name evidence="3" type="ORF">M569_01702</name>
</gene>
<feature type="compositionally biased region" description="Polar residues" evidence="1">
    <location>
        <begin position="159"/>
        <end position="172"/>
    </location>
</feature>
<comment type="caution">
    <text evidence="3">The sequence shown here is derived from an EMBL/GenBank/DDBJ whole genome shotgun (WGS) entry which is preliminary data.</text>
</comment>
<proteinExistence type="predicted"/>
<dbReference type="GO" id="GO:0003677">
    <property type="term" value="F:DNA binding"/>
    <property type="evidence" value="ECO:0007669"/>
    <property type="project" value="InterPro"/>
</dbReference>
<evidence type="ECO:0000256" key="1">
    <source>
        <dbReference type="SAM" id="MobiDB-lite"/>
    </source>
</evidence>
<feature type="domain" description="MBD" evidence="2">
    <location>
        <begin position="266"/>
        <end position="318"/>
    </location>
</feature>
<evidence type="ECO:0000313" key="4">
    <source>
        <dbReference type="Proteomes" id="UP000015453"/>
    </source>
</evidence>
<dbReference type="OrthoDB" id="910869at2759"/>
<feature type="region of interest" description="Disordered" evidence="1">
    <location>
        <begin position="126"/>
        <end position="187"/>
    </location>
</feature>